<evidence type="ECO:0000313" key="2">
    <source>
        <dbReference type="EMBL" id="MBP1894378.1"/>
    </source>
</evidence>
<protein>
    <recommendedName>
        <fullName evidence="4">VCBS repeat-containing protein</fullName>
    </recommendedName>
</protein>
<evidence type="ECO:0008006" key="4">
    <source>
        <dbReference type="Google" id="ProtNLM"/>
    </source>
</evidence>
<dbReference type="Proteomes" id="UP000706926">
    <property type="component" value="Unassembled WGS sequence"/>
</dbReference>
<dbReference type="InterPro" id="IPR013517">
    <property type="entry name" value="FG-GAP"/>
</dbReference>
<dbReference type="Pfam" id="PF13517">
    <property type="entry name" value="FG-GAP_3"/>
    <property type="match status" value="2"/>
</dbReference>
<dbReference type="SUPFAM" id="SSF69318">
    <property type="entry name" value="Integrin alpha N-terminal domain"/>
    <property type="match status" value="1"/>
</dbReference>
<comment type="caution">
    <text evidence="2">The sequence shown here is derived from an EMBL/GenBank/DDBJ whole genome shotgun (WGS) entry which is preliminary data.</text>
</comment>
<sequence length="245" mass="26847">MVGDFNGDGIDDITVWYSQLGQCHVALGTAEGGMHPSGVWLHSPDYADWDAHTGDFNGNGRDDLLLWNRASGLVALAFSDLHGFRQPLLQTERIQYDPGTTPTLDIGDVNGDGLDDLVLWHPSSGIFEVWVGQGGRFNYEGVWFRTDASQLDSITSFRVTDMDGDGCDDLLLMDRVQGYWYIMYSSGKTFGPEASRFGPWLPGKEILPLTLDLAGSGRASLLAWSPDQSGGILDVAINTLDRTRI</sequence>
<proteinExistence type="predicted"/>
<dbReference type="GeneID" id="95408081"/>
<evidence type="ECO:0000313" key="3">
    <source>
        <dbReference type="Proteomes" id="UP000706926"/>
    </source>
</evidence>
<keyword evidence="3" id="KW-1185">Reference proteome</keyword>
<dbReference type="InterPro" id="IPR028994">
    <property type="entry name" value="Integrin_alpha_N"/>
</dbReference>
<dbReference type="RefSeq" id="WP_245256049.1">
    <property type="nucleotide sequence ID" value="NZ_DMBX01000020.1"/>
</dbReference>
<reference evidence="2 3" key="1">
    <citation type="submission" date="2021-03" db="EMBL/GenBank/DDBJ databases">
        <title>Genomic Encyclopedia of Type Strains, Phase IV (KMG-IV): sequencing the most valuable type-strain genomes for metagenomic binning, comparative biology and taxonomic classification.</title>
        <authorList>
            <person name="Goeker M."/>
        </authorList>
    </citation>
    <scope>NUCLEOTIDE SEQUENCE [LARGE SCALE GENOMIC DNA]</scope>
    <source>
        <strain evidence="2 3">DSM 15596</strain>
    </source>
</reference>
<dbReference type="PANTHER" id="PTHR46580">
    <property type="entry name" value="SENSOR KINASE-RELATED"/>
    <property type="match status" value="1"/>
</dbReference>
<dbReference type="Gene3D" id="2.40.128.340">
    <property type="match status" value="1"/>
</dbReference>
<accession>A0ABS4FDU9</accession>
<name>A0ABS4FDU9_9BACL</name>
<keyword evidence="1" id="KW-0732">Signal</keyword>
<evidence type="ECO:0000256" key="1">
    <source>
        <dbReference type="ARBA" id="ARBA00022729"/>
    </source>
</evidence>
<dbReference type="EMBL" id="JAGGKI010000009">
    <property type="protein sequence ID" value="MBP1894378.1"/>
    <property type="molecule type" value="Genomic_DNA"/>
</dbReference>
<organism evidence="2 3">
    <name type="scientific">Paenibacillus lactis</name>
    <dbReference type="NCBI Taxonomy" id="228574"/>
    <lineage>
        <taxon>Bacteria</taxon>
        <taxon>Bacillati</taxon>
        <taxon>Bacillota</taxon>
        <taxon>Bacilli</taxon>
        <taxon>Bacillales</taxon>
        <taxon>Paenibacillaceae</taxon>
        <taxon>Paenibacillus</taxon>
    </lineage>
</organism>
<dbReference type="Gene3D" id="2.130.10.130">
    <property type="entry name" value="Integrin alpha, N-terminal"/>
    <property type="match status" value="1"/>
</dbReference>
<gene>
    <name evidence="2" type="ORF">J2Z18_003483</name>
</gene>